<proteinExistence type="predicted"/>
<name>A0A4R1F8H1_9GAMM</name>
<feature type="coiled-coil region" evidence="1">
    <location>
        <begin position="112"/>
        <end position="139"/>
    </location>
</feature>
<keyword evidence="6" id="KW-1185">Reference proteome</keyword>
<evidence type="ECO:0000313" key="5">
    <source>
        <dbReference type="EMBL" id="TCJ89052.1"/>
    </source>
</evidence>
<dbReference type="Pfam" id="PF13600">
    <property type="entry name" value="DUF4140"/>
    <property type="match status" value="1"/>
</dbReference>
<dbReference type="PANTHER" id="PTHR31005:SF8">
    <property type="entry name" value="DUF4139 DOMAIN-CONTAINING PROTEIN"/>
    <property type="match status" value="1"/>
</dbReference>
<evidence type="ECO:0000256" key="1">
    <source>
        <dbReference type="SAM" id="Coils"/>
    </source>
</evidence>
<feature type="chain" id="PRO_5020485626" evidence="2">
    <location>
        <begin position="40"/>
        <end position="575"/>
    </location>
</feature>
<feature type="domain" description="DUF4140" evidence="4">
    <location>
        <begin position="51"/>
        <end position="150"/>
    </location>
</feature>
<feature type="domain" description="DUF4139" evidence="3">
    <location>
        <begin position="246"/>
        <end position="568"/>
    </location>
</feature>
<dbReference type="AlphaFoldDB" id="A0A4R1F8H1"/>
<dbReference type="PANTHER" id="PTHR31005">
    <property type="entry name" value="DUF4139 DOMAIN-CONTAINING PROTEIN"/>
    <property type="match status" value="1"/>
</dbReference>
<evidence type="ECO:0000313" key="6">
    <source>
        <dbReference type="Proteomes" id="UP000294887"/>
    </source>
</evidence>
<dbReference type="InterPro" id="IPR011935">
    <property type="entry name" value="CHP02231"/>
</dbReference>
<dbReference type="InterPro" id="IPR025554">
    <property type="entry name" value="DUF4140"/>
</dbReference>
<dbReference type="EMBL" id="SMFQ01000002">
    <property type="protein sequence ID" value="TCJ89052.1"/>
    <property type="molecule type" value="Genomic_DNA"/>
</dbReference>
<protein>
    <submittedName>
        <fullName evidence="5">Uncharacterized protein (TIGR02231 family)</fullName>
    </submittedName>
</protein>
<keyword evidence="1" id="KW-0175">Coiled coil</keyword>
<feature type="signal peptide" evidence="2">
    <location>
        <begin position="1"/>
        <end position="39"/>
    </location>
</feature>
<dbReference type="RefSeq" id="WP_165874617.1">
    <property type="nucleotide sequence ID" value="NZ_BAAAFU010000008.1"/>
</dbReference>
<dbReference type="Pfam" id="PF13598">
    <property type="entry name" value="DUF4139"/>
    <property type="match status" value="1"/>
</dbReference>
<gene>
    <name evidence="5" type="ORF">EV695_0913</name>
</gene>
<comment type="caution">
    <text evidence="5">The sequence shown here is derived from an EMBL/GenBank/DDBJ whole genome shotgun (WGS) entry which is preliminary data.</text>
</comment>
<reference evidence="5 6" key="1">
    <citation type="submission" date="2019-03" db="EMBL/GenBank/DDBJ databases">
        <title>Genomic Encyclopedia of Type Strains, Phase IV (KMG-IV): sequencing the most valuable type-strain genomes for metagenomic binning, comparative biology and taxonomic classification.</title>
        <authorList>
            <person name="Goeker M."/>
        </authorList>
    </citation>
    <scope>NUCLEOTIDE SEQUENCE [LARGE SCALE GENOMIC DNA]</scope>
    <source>
        <strain evidence="5 6">DSM 24830</strain>
    </source>
</reference>
<dbReference type="InterPro" id="IPR037291">
    <property type="entry name" value="DUF4139"/>
</dbReference>
<keyword evidence="2" id="KW-0732">Signal</keyword>
<dbReference type="Proteomes" id="UP000294887">
    <property type="component" value="Unassembled WGS sequence"/>
</dbReference>
<evidence type="ECO:0000259" key="4">
    <source>
        <dbReference type="Pfam" id="PF13600"/>
    </source>
</evidence>
<accession>A0A4R1F8H1</accession>
<organism evidence="5 6">
    <name type="scientific">Cocleimonas flava</name>
    <dbReference type="NCBI Taxonomy" id="634765"/>
    <lineage>
        <taxon>Bacteria</taxon>
        <taxon>Pseudomonadati</taxon>
        <taxon>Pseudomonadota</taxon>
        <taxon>Gammaproteobacteria</taxon>
        <taxon>Thiotrichales</taxon>
        <taxon>Thiotrichaceae</taxon>
        <taxon>Cocleimonas</taxon>
    </lineage>
</organism>
<feature type="coiled-coil region" evidence="1">
    <location>
        <begin position="198"/>
        <end position="225"/>
    </location>
</feature>
<dbReference type="NCBIfam" id="TIGR02231">
    <property type="entry name" value="mucoidy inhibitor MuiA family protein"/>
    <property type="match status" value="1"/>
</dbReference>
<evidence type="ECO:0000256" key="2">
    <source>
        <dbReference type="SAM" id="SignalP"/>
    </source>
</evidence>
<sequence length="575" mass="63708">MSKNTSGLIFKSSSPLKLVSSTALFGLLLSAQFSSLAFADDIVAESSIEAVTVYPGSAKVTRVSKISLNPGNNEVVIENLPLNLNEASLRVSGESQADVSLGSIELFKNIKRDVVQQQEKELRQKIEDVQLEQKRIRDDISRNKTQLQFIRQMVLGSNNTKQKNEEVKSGSYTNLPLEQWKQAWDTLDSATAEVQEKIRQSEIALSEKDQTLNQLKRELQLVATNQKETRSAKLQVESNGATELTLNLTYQINGARWEPVYDADLDTETGDIKLKTLAQISQRTGEDWTGVDVTLSTLRPSAGSQLPVLQPWALDFMPEAMPMVQAESAGMMMKKSNMADMALAAPMPSPVKRAPKKSMQQQQSRLISADFSAEYKVPGNISLGSGSNKRRFALTSQDLQSTINLASAPRMDPRVMILATTKYQDETPLLAGSMSLYRNGSFVGSTFLSQKQSGEEIKLSFGEDDKVKIKFLPDPDQKRKDGLLFGKKKVVERHYKVSVNSNHNKAYPLVIQDVLPVSSNEELKIKILGDLPTNTDVDGKKGVSSWDINLLPKQSVNIKYGYSVSYPEDRIVPGL</sequence>
<evidence type="ECO:0000259" key="3">
    <source>
        <dbReference type="Pfam" id="PF13598"/>
    </source>
</evidence>